<evidence type="ECO:0000313" key="12">
    <source>
        <dbReference type="Proteomes" id="UP000507470"/>
    </source>
</evidence>
<dbReference type="Gene3D" id="1.20.1250.20">
    <property type="entry name" value="MFS general substrate transporter like domains"/>
    <property type="match status" value="1"/>
</dbReference>
<dbReference type="InterPro" id="IPR020846">
    <property type="entry name" value="MFS_dom"/>
</dbReference>
<dbReference type="GO" id="GO:0022857">
    <property type="term" value="F:transmembrane transporter activity"/>
    <property type="evidence" value="ECO:0007669"/>
    <property type="project" value="InterPro"/>
</dbReference>
<dbReference type="SUPFAM" id="SSF103473">
    <property type="entry name" value="MFS general substrate transporter"/>
    <property type="match status" value="1"/>
</dbReference>
<keyword evidence="3 8" id="KW-1133">Transmembrane helix</keyword>
<dbReference type="CDD" id="cd00637">
    <property type="entry name" value="7tm_classA_rhodopsin-like"/>
    <property type="match status" value="1"/>
</dbReference>
<organism evidence="11 12">
    <name type="scientific">Mytilus coruscus</name>
    <name type="common">Sea mussel</name>
    <dbReference type="NCBI Taxonomy" id="42192"/>
    <lineage>
        <taxon>Eukaryota</taxon>
        <taxon>Metazoa</taxon>
        <taxon>Spiralia</taxon>
        <taxon>Lophotrochozoa</taxon>
        <taxon>Mollusca</taxon>
        <taxon>Bivalvia</taxon>
        <taxon>Autobranchia</taxon>
        <taxon>Pteriomorphia</taxon>
        <taxon>Mytilida</taxon>
        <taxon>Mytiloidea</taxon>
        <taxon>Mytilidae</taxon>
        <taxon>Mytilinae</taxon>
        <taxon>Mytilus</taxon>
    </lineage>
</organism>
<feature type="transmembrane region" description="Helical" evidence="8">
    <location>
        <begin position="238"/>
        <end position="261"/>
    </location>
</feature>
<feature type="transmembrane region" description="Helical" evidence="8">
    <location>
        <begin position="186"/>
        <end position="207"/>
    </location>
</feature>
<dbReference type="Pfam" id="PF00001">
    <property type="entry name" value="7tm_1"/>
    <property type="match status" value="1"/>
</dbReference>
<feature type="transmembrane region" description="Helical" evidence="8">
    <location>
        <begin position="646"/>
        <end position="666"/>
    </location>
</feature>
<evidence type="ECO:0000256" key="6">
    <source>
        <dbReference type="ARBA" id="ARBA00023170"/>
    </source>
</evidence>
<evidence type="ECO:0000256" key="1">
    <source>
        <dbReference type="ARBA" id="ARBA00004141"/>
    </source>
</evidence>
<proteinExistence type="predicted"/>
<feature type="transmembrane region" description="Helical" evidence="8">
    <location>
        <begin position="726"/>
        <end position="745"/>
    </location>
</feature>
<dbReference type="PANTHER" id="PTHR24243:SF224">
    <property type="entry name" value="G-PROTEIN COUPLED RECEPTOR 19-RELATED"/>
    <property type="match status" value="1"/>
</dbReference>
<evidence type="ECO:0000259" key="9">
    <source>
        <dbReference type="PROSITE" id="PS50262"/>
    </source>
</evidence>
<evidence type="ECO:0000313" key="11">
    <source>
        <dbReference type="EMBL" id="CAC5421930.1"/>
    </source>
</evidence>
<feature type="transmembrane region" description="Helical" evidence="8">
    <location>
        <begin position="106"/>
        <end position="125"/>
    </location>
</feature>
<evidence type="ECO:0000256" key="4">
    <source>
        <dbReference type="ARBA" id="ARBA00023040"/>
    </source>
</evidence>
<evidence type="ECO:0000256" key="2">
    <source>
        <dbReference type="ARBA" id="ARBA00022692"/>
    </source>
</evidence>
<keyword evidence="4" id="KW-0297">G-protein coupled receptor</keyword>
<name>A0A6J8EN97_MYTCO</name>
<dbReference type="GO" id="GO:0005886">
    <property type="term" value="C:plasma membrane"/>
    <property type="evidence" value="ECO:0007669"/>
    <property type="project" value="TreeGrafter"/>
</dbReference>
<dbReference type="PROSITE" id="PS50850">
    <property type="entry name" value="MFS"/>
    <property type="match status" value="1"/>
</dbReference>
<gene>
    <name evidence="11" type="ORF">MCOR_54014</name>
</gene>
<keyword evidence="5 8" id="KW-0472">Membrane</keyword>
<dbReference type="OrthoDB" id="6103348at2759"/>
<dbReference type="Pfam" id="PF00083">
    <property type="entry name" value="Sugar_tr"/>
    <property type="match status" value="1"/>
</dbReference>
<feature type="transmembrane region" description="Helical" evidence="8">
    <location>
        <begin position="72"/>
        <end position="94"/>
    </location>
</feature>
<evidence type="ECO:0000256" key="3">
    <source>
        <dbReference type="ARBA" id="ARBA00022989"/>
    </source>
</evidence>
<dbReference type="PROSITE" id="PS50262">
    <property type="entry name" value="G_PROTEIN_RECEP_F1_2"/>
    <property type="match status" value="1"/>
</dbReference>
<evidence type="ECO:0000259" key="10">
    <source>
        <dbReference type="PROSITE" id="PS50850"/>
    </source>
</evidence>
<dbReference type="PROSITE" id="PS00217">
    <property type="entry name" value="SUGAR_TRANSPORT_2"/>
    <property type="match status" value="1"/>
</dbReference>
<feature type="transmembrane region" description="Helical" evidence="8">
    <location>
        <begin position="145"/>
        <end position="165"/>
    </location>
</feature>
<dbReference type="InterPro" id="IPR000276">
    <property type="entry name" value="GPCR_Rhodpsn"/>
</dbReference>
<dbReference type="InterPro" id="IPR017452">
    <property type="entry name" value="GPCR_Rhodpsn_7TM"/>
</dbReference>
<dbReference type="InterPro" id="IPR005829">
    <property type="entry name" value="Sugar_transporter_CS"/>
</dbReference>
<reference evidence="11 12" key="1">
    <citation type="submission" date="2020-06" db="EMBL/GenBank/DDBJ databases">
        <authorList>
            <person name="Li R."/>
            <person name="Bekaert M."/>
        </authorList>
    </citation>
    <scope>NUCLEOTIDE SEQUENCE [LARGE SCALE GENOMIC DNA]</scope>
    <source>
        <strain evidence="12">wild</strain>
    </source>
</reference>
<evidence type="ECO:0000256" key="8">
    <source>
        <dbReference type="SAM" id="Phobius"/>
    </source>
</evidence>
<dbReference type="EMBL" id="CACVKT020009453">
    <property type="protein sequence ID" value="CAC5421930.1"/>
    <property type="molecule type" value="Genomic_DNA"/>
</dbReference>
<feature type="transmembrane region" description="Helical" evidence="8">
    <location>
        <begin position="621"/>
        <end position="640"/>
    </location>
</feature>
<dbReference type="AlphaFoldDB" id="A0A6J8EN97"/>
<feature type="transmembrane region" description="Helical" evidence="8">
    <location>
        <begin position="395"/>
        <end position="418"/>
    </location>
</feature>
<keyword evidence="12" id="KW-1185">Reference proteome</keyword>
<dbReference type="Proteomes" id="UP000507470">
    <property type="component" value="Unassembled WGS sequence"/>
</dbReference>
<feature type="transmembrane region" description="Helical" evidence="8">
    <location>
        <begin position="678"/>
        <end position="698"/>
    </location>
</feature>
<protein>
    <submittedName>
        <fullName evidence="11">SLC22A4_5</fullName>
    </submittedName>
</protein>
<dbReference type="InterPro" id="IPR036259">
    <property type="entry name" value="MFS_trans_sf"/>
</dbReference>
<keyword evidence="2 8" id="KW-0812">Transmembrane</keyword>
<feature type="domain" description="G-protein coupled receptors family 1 profile" evidence="9">
    <location>
        <begin position="85"/>
        <end position="454"/>
    </location>
</feature>
<dbReference type="GO" id="GO:0004930">
    <property type="term" value="F:G protein-coupled receptor activity"/>
    <property type="evidence" value="ECO:0007669"/>
    <property type="project" value="UniProtKB-KW"/>
</dbReference>
<feature type="transmembrane region" description="Helical" evidence="8">
    <location>
        <begin position="704"/>
        <end position="719"/>
    </location>
</feature>
<feature type="transmembrane region" description="Helical" evidence="8">
    <location>
        <begin position="438"/>
        <end position="457"/>
    </location>
</feature>
<accession>A0A6J8EN97</accession>
<dbReference type="PANTHER" id="PTHR24243">
    <property type="entry name" value="G-PROTEIN COUPLED RECEPTOR"/>
    <property type="match status" value="1"/>
</dbReference>
<dbReference type="SUPFAM" id="SSF81321">
    <property type="entry name" value="Family A G protein-coupled receptor-like"/>
    <property type="match status" value="1"/>
</dbReference>
<feature type="transmembrane region" description="Helical" evidence="8">
    <location>
        <begin position="589"/>
        <end position="609"/>
    </location>
</feature>
<evidence type="ECO:0000256" key="5">
    <source>
        <dbReference type="ARBA" id="ARBA00023136"/>
    </source>
</evidence>
<sequence>MRKSTFKTLLPRGHGGSVYNTCGPLSSTSGPHFDMNITVSLENASHESTPFSKWDLPHWNQYIFERNMLPSFVFILLLLIIGIPGNSLVCYVYHFKIRNRKLSSNIFILALSWLDLINCTLTLPFELFVISNYVQFDNPILCKFARFISFFCNNATSVILLSIAIDRLRVFMSGPRRLRLQASTSNLIVGLAMVISAFISWPMLLFFGTWRFPLPNGVTGEMCLITNYYMLNNHPVEAFTWTLLTVHLIFDILFVIIYSVIGKRICIDTQATRSMSASSEHAHSFRVDFRKGSDSSAEDDVFTMSTSCTRKSSFRQIDDHISSVDTLCKCNLLNSQNSSATSIPSSPKNVLLRHSPSKHNSRTCSPFRKQQSRCSATNSEWMVSKRRPAVSRTSIMLFLVTVAYMITYLPYCILVVIRTTDSMFFFRLNDLDKSFFQLFFRSYCLGSAINPIIYSFVSSSFRKKCREALFDILCCLSVQTSNMTLDLNEYLENLLLELGGLGRFQFVLTLIVYGSKATIAWSTLMMSFGGAIPDWTCDWKTDLGDEFISNSSLINKCSLKNNSEDFHCDSKAYDMSMSTVWNLVCDKEWIISTITTIQMGGLLIGAFISGQVGDVFGRKPAYYASIIILLVFNVIAAFSVSWQMFAVLRFLIGMGCGWYLTIDVTYMAEFTPAKYRSLILALPMWPLGTVTFAFFSWLLHDWKYIQIASAIFCLPWFIGSKHIPGLMYLLLGGLFLLSALCLLLLTETNKLALKDTIEEIVEKPHRMEKKNGSNNTDMYNGEISNIVTKDEINTHI</sequence>
<dbReference type="InterPro" id="IPR005828">
    <property type="entry name" value="MFS_sugar_transport-like"/>
</dbReference>
<keyword evidence="6" id="KW-0675">Receptor</keyword>
<dbReference type="PRINTS" id="PR00237">
    <property type="entry name" value="GPCRRHODOPSN"/>
</dbReference>
<evidence type="ECO:0000256" key="7">
    <source>
        <dbReference type="ARBA" id="ARBA00023224"/>
    </source>
</evidence>
<feature type="domain" description="Major facilitator superfamily (MFS) profile" evidence="10">
    <location>
        <begin position="495"/>
        <end position="796"/>
    </location>
</feature>
<dbReference type="Gene3D" id="1.20.1070.10">
    <property type="entry name" value="Rhodopsin 7-helix transmembrane proteins"/>
    <property type="match status" value="1"/>
</dbReference>
<keyword evidence="7" id="KW-0807">Transducer</keyword>
<comment type="subcellular location">
    <subcellularLocation>
        <location evidence="1">Membrane</location>
        <topology evidence="1">Multi-pass membrane protein</topology>
    </subcellularLocation>
</comment>